<geneLocation type="plasmid" evidence="1 2">
    <name>pRgalR602a</name>
</geneLocation>
<dbReference type="EMBL" id="CP006878">
    <property type="protein sequence ID" value="AJD43527.1"/>
    <property type="molecule type" value="Genomic_DNA"/>
</dbReference>
<sequence>MAENDIQVSLENCLQLLVGLPLSIARNAADMKVFHFGTIRPHPSGRGTVGAYALHVQCPWRFVDEKTIVTGTSDRFVEPADGTDPNDDDPKSGNLQLIKIASLLKGYDAETNSYVNATEQLVVIAVNTDNYGGADFLLSGGYRLQVFPDGSLGEDWRFVELQGRHVVIEGGRVQVDIAI</sequence>
<reference evidence="1 2" key="1">
    <citation type="submission" date="2013-11" db="EMBL/GenBank/DDBJ databases">
        <title>Complete genome sequence of Rhizobium gallicum bv. gallicum R602.</title>
        <authorList>
            <person name="Bustos P."/>
            <person name="Santamaria R.I."/>
            <person name="Lozano L."/>
            <person name="Acosta J.L."/>
            <person name="Ormeno-Orrillo E."/>
            <person name="Rogel M.A."/>
            <person name="Romero D."/>
            <person name="Cevallos M.A."/>
            <person name="Martinez-Romero E."/>
            <person name="Gonzalez V."/>
        </authorList>
    </citation>
    <scope>NUCLEOTIDE SEQUENCE [LARGE SCALE GENOMIC DNA]</scope>
    <source>
        <strain evidence="1 2">R602</strain>
        <plasmid evidence="1 2">pRgalR602a</plasmid>
    </source>
</reference>
<dbReference type="Proteomes" id="UP000031368">
    <property type="component" value="Plasmid pRgalR602a"/>
</dbReference>
<evidence type="ECO:0000313" key="1">
    <source>
        <dbReference type="EMBL" id="AJD43527.1"/>
    </source>
</evidence>
<dbReference type="AlphaFoldDB" id="A0A0B4XAH7"/>
<dbReference type="RefSeq" id="WP_040114052.1">
    <property type="nucleotide sequence ID" value="NZ_CP006878.1"/>
</dbReference>
<dbReference type="KEGG" id="rga:RGR602_PA00183"/>
<keyword evidence="1" id="KW-0614">Plasmid</keyword>
<name>A0A0B4XAH7_9HYPH</name>
<keyword evidence="2" id="KW-1185">Reference proteome</keyword>
<dbReference type="HOGENOM" id="CLU_1552219_0_0_5"/>
<accession>A0A0B4XAH7</accession>
<gene>
    <name evidence="1" type="ORF">RGR602_PA00183</name>
</gene>
<protein>
    <submittedName>
        <fullName evidence="1">Uncharacterized protein</fullName>
    </submittedName>
</protein>
<organism evidence="1 2">
    <name type="scientific">Rhizobium gallicum bv. gallicum R602sp</name>
    <dbReference type="NCBI Taxonomy" id="1041138"/>
    <lineage>
        <taxon>Bacteria</taxon>
        <taxon>Pseudomonadati</taxon>
        <taxon>Pseudomonadota</taxon>
        <taxon>Alphaproteobacteria</taxon>
        <taxon>Hyphomicrobiales</taxon>
        <taxon>Rhizobiaceae</taxon>
        <taxon>Rhizobium/Agrobacterium group</taxon>
        <taxon>Rhizobium</taxon>
    </lineage>
</organism>
<proteinExistence type="predicted"/>
<evidence type="ECO:0000313" key="2">
    <source>
        <dbReference type="Proteomes" id="UP000031368"/>
    </source>
</evidence>